<name>M4BQJ7_HYAAE</name>
<dbReference type="InParanoid" id="M4BQJ7"/>
<dbReference type="AlphaFoldDB" id="M4BQJ7"/>
<dbReference type="HOGENOM" id="CLU_2627227_0_0_1"/>
<reference evidence="1" key="2">
    <citation type="submission" date="2015-06" db="UniProtKB">
        <authorList>
            <consortium name="EnsemblProtists"/>
        </authorList>
    </citation>
    <scope>IDENTIFICATION</scope>
    <source>
        <strain evidence="1">Emoy2</strain>
    </source>
</reference>
<evidence type="ECO:0000313" key="2">
    <source>
        <dbReference type="Proteomes" id="UP000011713"/>
    </source>
</evidence>
<evidence type="ECO:0000313" key="1">
    <source>
        <dbReference type="EnsemblProtists" id="HpaP808686"/>
    </source>
</evidence>
<organism evidence="1 2">
    <name type="scientific">Hyaloperonospora arabidopsidis (strain Emoy2)</name>
    <name type="common">Downy mildew agent</name>
    <name type="synonym">Peronospora arabidopsidis</name>
    <dbReference type="NCBI Taxonomy" id="559515"/>
    <lineage>
        <taxon>Eukaryota</taxon>
        <taxon>Sar</taxon>
        <taxon>Stramenopiles</taxon>
        <taxon>Oomycota</taxon>
        <taxon>Peronosporomycetes</taxon>
        <taxon>Peronosporales</taxon>
        <taxon>Peronosporaceae</taxon>
        <taxon>Hyaloperonospora</taxon>
    </lineage>
</organism>
<dbReference type="EnsemblProtists" id="HpaT808686">
    <property type="protein sequence ID" value="HpaP808686"/>
    <property type="gene ID" value="HpaG808686"/>
</dbReference>
<proteinExistence type="predicted"/>
<dbReference type="EMBL" id="JH598573">
    <property type="status" value="NOT_ANNOTATED_CDS"/>
    <property type="molecule type" value="Genomic_DNA"/>
</dbReference>
<dbReference type="Proteomes" id="UP000011713">
    <property type="component" value="Unassembled WGS sequence"/>
</dbReference>
<keyword evidence="2" id="KW-1185">Reference proteome</keyword>
<protein>
    <submittedName>
        <fullName evidence="1">Uncharacterized protein</fullName>
    </submittedName>
</protein>
<accession>M4BQJ7</accession>
<sequence length="78" mass="8867">MDAQCRQDPPGACNGWTKTHVPCYVRLVELRAKCELSSWWNVRQWLPQPSSDIIVDELRASQPTIDCSGKGHLFDLLV</sequence>
<reference evidence="2" key="1">
    <citation type="journal article" date="2010" name="Science">
        <title>Signatures of adaptation to obligate biotrophy in the Hyaloperonospora arabidopsidis genome.</title>
        <authorList>
            <person name="Baxter L."/>
            <person name="Tripathy S."/>
            <person name="Ishaque N."/>
            <person name="Boot N."/>
            <person name="Cabral A."/>
            <person name="Kemen E."/>
            <person name="Thines M."/>
            <person name="Ah-Fong A."/>
            <person name="Anderson R."/>
            <person name="Badejoko W."/>
            <person name="Bittner-Eddy P."/>
            <person name="Boore J.L."/>
            <person name="Chibucos M.C."/>
            <person name="Coates M."/>
            <person name="Dehal P."/>
            <person name="Delehaunty K."/>
            <person name="Dong S."/>
            <person name="Downton P."/>
            <person name="Dumas B."/>
            <person name="Fabro G."/>
            <person name="Fronick C."/>
            <person name="Fuerstenberg S.I."/>
            <person name="Fulton L."/>
            <person name="Gaulin E."/>
            <person name="Govers F."/>
            <person name="Hughes L."/>
            <person name="Humphray S."/>
            <person name="Jiang R.H."/>
            <person name="Judelson H."/>
            <person name="Kamoun S."/>
            <person name="Kyung K."/>
            <person name="Meijer H."/>
            <person name="Minx P."/>
            <person name="Morris P."/>
            <person name="Nelson J."/>
            <person name="Phuntumart V."/>
            <person name="Qutob D."/>
            <person name="Rehmany A."/>
            <person name="Rougon-Cardoso A."/>
            <person name="Ryden P."/>
            <person name="Torto-Alalibo T."/>
            <person name="Studholme D."/>
            <person name="Wang Y."/>
            <person name="Win J."/>
            <person name="Wood J."/>
            <person name="Clifton S.W."/>
            <person name="Rogers J."/>
            <person name="Van den Ackerveken G."/>
            <person name="Jones J.D."/>
            <person name="McDowell J.M."/>
            <person name="Beynon J."/>
            <person name="Tyler B.M."/>
        </authorList>
    </citation>
    <scope>NUCLEOTIDE SEQUENCE [LARGE SCALE GENOMIC DNA]</scope>
    <source>
        <strain evidence="2">Emoy2</strain>
    </source>
</reference>
<dbReference type="VEuPathDB" id="FungiDB:HpaG808686"/>